<dbReference type="PANTHER" id="PTHR44542:SF14">
    <property type="entry name" value="PROTEIN HIGH ARSENIC CONTENT 1, MITOCHONDRIAL-RELATED"/>
    <property type="match status" value="1"/>
</dbReference>
<organism evidence="3 4">
    <name type="scientific">Dendrobium chrysotoxum</name>
    <name type="common">Orchid</name>
    <dbReference type="NCBI Taxonomy" id="161865"/>
    <lineage>
        <taxon>Eukaryota</taxon>
        <taxon>Viridiplantae</taxon>
        <taxon>Streptophyta</taxon>
        <taxon>Embryophyta</taxon>
        <taxon>Tracheophyta</taxon>
        <taxon>Spermatophyta</taxon>
        <taxon>Magnoliopsida</taxon>
        <taxon>Liliopsida</taxon>
        <taxon>Asparagales</taxon>
        <taxon>Orchidaceae</taxon>
        <taxon>Epidendroideae</taxon>
        <taxon>Malaxideae</taxon>
        <taxon>Dendrobiinae</taxon>
        <taxon>Dendrobium</taxon>
    </lineage>
</organism>
<gene>
    <name evidence="3" type="ORF">IEQ34_018867</name>
</gene>
<evidence type="ECO:0000259" key="2">
    <source>
        <dbReference type="PROSITE" id="PS50206"/>
    </source>
</evidence>
<evidence type="ECO:0000256" key="1">
    <source>
        <dbReference type="SAM" id="MobiDB-lite"/>
    </source>
</evidence>
<protein>
    <recommendedName>
        <fullName evidence="2">Rhodanese domain-containing protein</fullName>
    </recommendedName>
</protein>
<dbReference type="GO" id="GO:0003824">
    <property type="term" value="F:catalytic activity"/>
    <property type="evidence" value="ECO:0007669"/>
    <property type="project" value="InterPro"/>
</dbReference>
<evidence type="ECO:0000313" key="4">
    <source>
        <dbReference type="Proteomes" id="UP000775213"/>
    </source>
</evidence>
<dbReference type="AlphaFoldDB" id="A0AAV7G701"/>
<dbReference type="Proteomes" id="UP000775213">
    <property type="component" value="Unassembled WGS sequence"/>
</dbReference>
<evidence type="ECO:0000313" key="3">
    <source>
        <dbReference type="EMBL" id="KAH0451568.1"/>
    </source>
</evidence>
<dbReference type="PROSITE" id="PS50206">
    <property type="entry name" value="RHODANESE_3"/>
    <property type="match status" value="1"/>
</dbReference>
<dbReference type="EMBL" id="JAGFBR010000017">
    <property type="protein sequence ID" value="KAH0451568.1"/>
    <property type="molecule type" value="Genomic_DNA"/>
</dbReference>
<comment type="caution">
    <text evidence="3">The sequence shown here is derived from an EMBL/GenBank/DDBJ whole genome shotgun (WGS) entry which is preliminary data.</text>
</comment>
<sequence>MAIQVNANLVFHQQTEYNLKLRDKIQQDLIQTSQILATKQVADAFTEPLGSETRQPQWIRSDIRSKKQPNPIVFCYHQIKENPLPPSGGIGGAASPPPRVSSLPSKSTLHFSMDPNPSPCGSGEVLVTIDVHSTKTLMSSGHRYLDVRTVEEFQKGHPEEALNVPYMFFSPQG</sequence>
<dbReference type="SUPFAM" id="SSF52821">
    <property type="entry name" value="Rhodanese/Cell cycle control phosphatase"/>
    <property type="match status" value="1"/>
</dbReference>
<proteinExistence type="predicted"/>
<reference evidence="3 4" key="1">
    <citation type="journal article" date="2021" name="Hortic Res">
        <title>Chromosome-scale assembly of the Dendrobium chrysotoxum genome enhances the understanding of orchid evolution.</title>
        <authorList>
            <person name="Zhang Y."/>
            <person name="Zhang G.Q."/>
            <person name="Zhang D."/>
            <person name="Liu X.D."/>
            <person name="Xu X.Y."/>
            <person name="Sun W.H."/>
            <person name="Yu X."/>
            <person name="Zhu X."/>
            <person name="Wang Z.W."/>
            <person name="Zhao X."/>
            <person name="Zhong W.Y."/>
            <person name="Chen H."/>
            <person name="Yin W.L."/>
            <person name="Huang T."/>
            <person name="Niu S.C."/>
            <person name="Liu Z.J."/>
        </authorList>
    </citation>
    <scope>NUCLEOTIDE SEQUENCE [LARGE SCALE GENOMIC DNA]</scope>
    <source>
        <strain evidence="3">Lindl</strain>
    </source>
</reference>
<dbReference type="InterPro" id="IPR036873">
    <property type="entry name" value="Rhodanese-like_dom_sf"/>
</dbReference>
<dbReference type="CDD" id="cd00158">
    <property type="entry name" value="RHOD"/>
    <property type="match status" value="1"/>
</dbReference>
<feature type="domain" description="Rhodanese" evidence="2">
    <location>
        <begin position="138"/>
        <end position="167"/>
    </location>
</feature>
<accession>A0AAV7G701</accession>
<keyword evidence="4" id="KW-1185">Reference proteome</keyword>
<feature type="region of interest" description="Disordered" evidence="1">
    <location>
        <begin position="85"/>
        <end position="105"/>
    </location>
</feature>
<name>A0AAV7G701_DENCH</name>
<dbReference type="PANTHER" id="PTHR44542">
    <property type="entry name" value="THIOSULFATE SULFURTRANSFERASE 18"/>
    <property type="match status" value="1"/>
</dbReference>
<dbReference type="InterPro" id="IPR001763">
    <property type="entry name" value="Rhodanese-like_dom"/>
</dbReference>
<dbReference type="InterPro" id="IPR044684">
    <property type="entry name" value="STR17/STR18/HARC1-like"/>
</dbReference>
<dbReference type="Gene3D" id="3.40.250.10">
    <property type="entry name" value="Rhodanese-like domain"/>
    <property type="match status" value="1"/>
</dbReference>